<dbReference type="GO" id="GO:0000160">
    <property type="term" value="P:phosphorelay signal transduction system"/>
    <property type="evidence" value="ECO:0007669"/>
    <property type="project" value="InterPro"/>
</dbReference>
<organism evidence="4 5">
    <name type="scientific">Caballeronia catudaia</name>
    <dbReference type="NCBI Taxonomy" id="1777136"/>
    <lineage>
        <taxon>Bacteria</taxon>
        <taxon>Pseudomonadati</taxon>
        <taxon>Pseudomonadota</taxon>
        <taxon>Betaproteobacteria</taxon>
        <taxon>Burkholderiales</taxon>
        <taxon>Burkholderiaceae</taxon>
        <taxon>Caballeronia</taxon>
    </lineage>
</organism>
<evidence type="ECO:0000256" key="2">
    <source>
        <dbReference type="PROSITE-ProRule" id="PRU00169"/>
    </source>
</evidence>
<dbReference type="PROSITE" id="PS50110">
    <property type="entry name" value="RESPONSE_REGULATORY"/>
    <property type="match status" value="1"/>
</dbReference>
<protein>
    <submittedName>
        <fullName evidence="4">Response regulator receiver modulated metal dependent phosphohydrolase</fullName>
    </submittedName>
</protein>
<dbReference type="AlphaFoldDB" id="A0A158BQN0"/>
<gene>
    <name evidence="4" type="ORF">AWB75_03877</name>
</gene>
<dbReference type="OrthoDB" id="9800897at2"/>
<dbReference type="Proteomes" id="UP000054870">
    <property type="component" value="Unassembled WGS sequence"/>
</dbReference>
<dbReference type="PANTHER" id="PTHR44591:SF3">
    <property type="entry name" value="RESPONSE REGULATORY DOMAIN-CONTAINING PROTEIN"/>
    <property type="match status" value="1"/>
</dbReference>
<dbReference type="InterPro" id="IPR001789">
    <property type="entry name" value="Sig_transdc_resp-reg_receiver"/>
</dbReference>
<keyword evidence="1 2" id="KW-0597">Phosphoprotein</keyword>
<dbReference type="Pfam" id="PF00072">
    <property type="entry name" value="Response_reg"/>
    <property type="match status" value="1"/>
</dbReference>
<dbReference type="InterPro" id="IPR050595">
    <property type="entry name" value="Bact_response_regulator"/>
</dbReference>
<name>A0A158BQN0_9BURK</name>
<feature type="domain" description="Response regulatory" evidence="3">
    <location>
        <begin position="3"/>
        <end position="115"/>
    </location>
</feature>
<feature type="modified residue" description="4-aspartylphosphate" evidence="2">
    <location>
        <position position="52"/>
    </location>
</feature>
<sequence>MRSVLLVDDDVDSLLALRFVFEVHDYQVFVAQNGNTALDELSKHLPDLIVTDMEMPQLDGVELCRRLKCYPAFACVPIILISGGQPPAITPPVWDAFLTKPVDFYQLIAVTEQLPTFRLGPK</sequence>
<evidence type="ECO:0000256" key="1">
    <source>
        <dbReference type="ARBA" id="ARBA00022553"/>
    </source>
</evidence>
<dbReference type="RefSeq" id="WP_061125701.1">
    <property type="nucleotide sequence ID" value="NZ_FCOF02000017.1"/>
</dbReference>
<dbReference type="Gene3D" id="3.40.50.2300">
    <property type="match status" value="1"/>
</dbReference>
<evidence type="ECO:0000313" key="4">
    <source>
        <dbReference type="EMBL" id="SAK72402.1"/>
    </source>
</evidence>
<proteinExistence type="predicted"/>
<evidence type="ECO:0000313" key="5">
    <source>
        <dbReference type="Proteomes" id="UP000054870"/>
    </source>
</evidence>
<dbReference type="PANTHER" id="PTHR44591">
    <property type="entry name" value="STRESS RESPONSE REGULATOR PROTEIN 1"/>
    <property type="match status" value="1"/>
</dbReference>
<reference evidence="4" key="1">
    <citation type="submission" date="2016-01" db="EMBL/GenBank/DDBJ databases">
        <authorList>
            <person name="Peeters C."/>
        </authorList>
    </citation>
    <scope>NUCLEOTIDE SEQUENCE [LARGE SCALE GENOMIC DNA]</scope>
    <source>
        <strain evidence="4">LMG 29318</strain>
    </source>
</reference>
<accession>A0A158BQN0</accession>
<dbReference type="EMBL" id="FCOF02000017">
    <property type="protein sequence ID" value="SAK72402.1"/>
    <property type="molecule type" value="Genomic_DNA"/>
</dbReference>
<dbReference type="InterPro" id="IPR011006">
    <property type="entry name" value="CheY-like_superfamily"/>
</dbReference>
<dbReference type="SMART" id="SM00448">
    <property type="entry name" value="REC"/>
    <property type="match status" value="1"/>
</dbReference>
<keyword evidence="5" id="KW-1185">Reference proteome</keyword>
<dbReference type="SUPFAM" id="SSF52172">
    <property type="entry name" value="CheY-like"/>
    <property type="match status" value="1"/>
</dbReference>
<evidence type="ECO:0000259" key="3">
    <source>
        <dbReference type="PROSITE" id="PS50110"/>
    </source>
</evidence>
<dbReference type="GO" id="GO:0016787">
    <property type="term" value="F:hydrolase activity"/>
    <property type="evidence" value="ECO:0007669"/>
    <property type="project" value="UniProtKB-KW"/>
</dbReference>
<comment type="caution">
    <text evidence="4">The sequence shown here is derived from an EMBL/GenBank/DDBJ whole genome shotgun (WGS) entry which is preliminary data.</text>
</comment>